<name>A0A512HHY0_9HYPH</name>
<dbReference type="InterPro" id="IPR009781">
    <property type="entry name" value="DUF1345"/>
</dbReference>
<dbReference type="RefSeq" id="WP_147179960.1">
    <property type="nucleotide sequence ID" value="NZ_BJZP01000007.1"/>
</dbReference>
<evidence type="ECO:0000313" key="3">
    <source>
        <dbReference type="Proteomes" id="UP000321717"/>
    </source>
</evidence>
<protein>
    <submittedName>
        <fullName evidence="2">Membrane protein</fullName>
    </submittedName>
</protein>
<comment type="caution">
    <text evidence="2">The sequence shown here is derived from an EMBL/GenBank/DDBJ whole genome shotgun (WGS) entry which is preliminary data.</text>
</comment>
<evidence type="ECO:0000256" key="1">
    <source>
        <dbReference type="SAM" id="Phobius"/>
    </source>
</evidence>
<sequence>MASLFNRLIAHRHGPFYAGLLTAAIAVLAIAFVKPQLTLEVGAVVFFLTYLFLIGLRLPRMSADYLRERAEEADEPAVVIMLVTLAAVVVVIVSLFRALNSGSGGDALELVLAFASVLGGWMTIHTMAAIHYGHLYWRPDTTAEKPENRGGLEFPGSPDPGGWDFLYFAFVIGMTAQTSDTAITSTAMRRINLIHSIVSYFFNTVLIAAAVNGAVALAG</sequence>
<keyword evidence="1" id="KW-0812">Transmembrane</keyword>
<evidence type="ECO:0000313" key="2">
    <source>
        <dbReference type="EMBL" id="GEO85053.1"/>
    </source>
</evidence>
<organism evidence="2 3">
    <name type="scientific">Ciceribacter naphthalenivorans</name>
    <dbReference type="NCBI Taxonomy" id="1118451"/>
    <lineage>
        <taxon>Bacteria</taxon>
        <taxon>Pseudomonadati</taxon>
        <taxon>Pseudomonadota</taxon>
        <taxon>Alphaproteobacteria</taxon>
        <taxon>Hyphomicrobiales</taxon>
        <taxon>Rhizobiaceae</taxon>
        <taxon>Ciceribacter</taxon>
    </lineage>
</organism>
<dbReference type="EMBL" id="BJZP01000007">
    <property type="protein sequence ID" value="GEO85053.1"/>
    <property type="molecule type" value="Genomic_DNA"/>
</dbReference>
<reference evidence="2 3" key="1">
    <citation type="submission" date="2019-07" db="EMBL/GenBank/DDBJ databases">
        <title>Whole genome shotgun sequence of Rhizobium naphthalenivorans NBRC 107585.</title>
        <authorList>
            <person name="Hosoyama A."/>
            <person name="Uohara A."/>
            <person name="Ohji S."/>
            <person name="Ichikawa N."/>
        </authorList>
    </citation>
    <scope>NUCLEOTIDE SEQUENCE [LARGE SCALE GENOMIC DNA]</scope>
    <source>
        <strain evidence="2 3">NBRC 107585</strain>
    </source>
</reference>
<feature type="transmembrane region" description="Helical" evidence="1">
    <location>
        <begin position="197"/>
        <end position="218"/>
    </location>
</feature>
<keyword evidence="1" id="KW-1133">Transmembrane helix</keyword>
<feature type="transmembrane region" description="Helical" evidence="1">
    <location>
        <begin position="16"/>
        <end position="33"/>
    </location>
</feature>
<gene>
    <name evidence="2" type="ORF">RNA01_19850</name>
</gene>
<proteinExistence type="predicted"/>
<dbReference type="Proteomes" id="UP000321717">
    <property type="component" value="Unassembled WGS sequence"/>
</dbReference>
<feature type="transmembrane region" description="Helical" evidence="1">
    <location>
        <begin position="39"/>
        <end position="56"/>
    </location>
</feature>
<feature type="transmembrane region" description="Helical" evidence="1">
    <location>
        <begin position="110"/>
        <end position="130"/>
    </location>
</feature>
<dbReference type="AlphaFoldDB" id="A0A512HHY0"/>
<keyword evidence="3" id="KW-1185">Reference proteome</keyword>
<feature type="transmembrane region" description="Helical" evidence="1">
    <location>
        <begin position="77"/>
        <end position="98"/>
    </location>
</feature>
<keyword evidence="1" id="KW-0472">Membrane</keyword>
<dbReference type="Pfam" id="PF07077">
    <property type="entry name" value="DUF1345"/>
    <property type="match status" value="1"/>
</dbReference>
<accession>A0A512HHY0</accession>
<dbReference type="OrthoDB" id="64737at2"/>